<dbReference type="PROSITE" id="PS51371">
    <property type="entry name" value="CBS"/>
    <property type="match status" value="4"/>
</dbReference>
<evidence type="ECO:0000256" key="4">
    <source>
        <dbReference type="ARBA" id="ARBA00025878"/>
    </source>
</evidence>
<evidence type="ECO:0000259" key="7">
    <source>
        <dbReference type="PROSITE" id="PS51371"/>
    </source>
</evidence>
<feature type="compositionally biased region" description="Basic and acidic residues" evidence="6">
    <location>
        <begin position="212"/>
        <end position="224"/>
    </location>
</feature>
<protein>
    <submittedName>
        <fullName evidence="8">SNF4:AMP activated protein kinase gamma subunit</fullName>
    </submittedName>
</protein>
<feature type="compositionally biased region" description="Polar residues" evidence="6">
    <location>
        <begin position="1"/>
        <end position="33"/>
    </location>
</feature>
<dbReference type="GO" id="GO:0005634">
    <property type="term" value="C:nucleus"/>
    <property type="evidence" value="ECO:0007669"/>
    <property type="project" value="TreeGrafter"/>
</dbReference>
<feature type="compositionally biased region" description="Low complexity" evidence="6">
    <location>
        <begin position="663"/>
        <end position="675"/>
    </location>
</feature>
<feature type="compositionally biased region" description="Polar residues" evidence="6">
    <location>
        <begin position="960"/>
        <end position="980"/>
    </location>
</feature>
<dbReference type="GO" id="GO:0005737">
    <property type="term" value="C:cytoplasm"/>
    <property type="evidence" value="ECO:0007669"/>
    <property type="project" value="TreeGrafter"/>
</dbReference>
<feature type="region of interest" description="Disordered" evidence="6">
    <location>
        <begin position="953"/>
        <end position="1000"/>
    </location>
</feature>
<name>A0A4E0RJD9_FASHE</name>
<feature type="region of interest" description="Disordered" evidence="6">
    <location>
        <begin position="386"/>
        <end position="435"/>
    </location>
</feature>
<feature type="domain" description="CBS" evidence="7">
    <location>
        <begin position="764"/>
        <end position="826"/>
    </location>
</feature>
<dbReference type="GO" id="GO:0016208">
    <property type="term" value="F:AMP binding"/>
    <property type="evidence" value="ECO:0007669"/>
    <property type="project" value="TreeGrafter"/>
</dbReference>
<comment type="subunit">
    <text evidence="4">AMPK is a heterotrimer of an alpha catalytic subunit (PRKAA1 or PRKAA2), a beta (PRKAB1 or PRKAB2) and a gamma non-catalytic subunits (PRKAG1, PRKAG2 or PRKAG3). Interacts with FNIP1 and FNIP2.</text>
</comment>
<comment type="similarity">
    <text evidence="1">Belongs to the 5'-AMP-activated protein kinase gamma subunit family.</text>
</comment>
<feature type="region of interest" description="Disordered" evidence="6">
    <location>
        <begin position="1222"/>
        <end position="1288"/>
    </location>
</feature>
<keyword evidence="2" id="KW-0677">Repeat</keyword>
<feature type="compositionally biased region" description="Polar residues" evidence="6">
    <location>
        <begin position="352"/>
        <end position="364"/>
    </location>
</feature>
<dbReference type="Gene3D" id="3.10.580.10">
    <property type="entry name" value="CBS-domain"/>
    <property type="match status" value="3"/>
</dbReference>
<feature type="compositionally biased region" description="Polar residues" evidence="6">
    <location>
        <begin position="448"/>
        <end position="464"/>
    </location>
</feature>
<evidence type="ECO:0000256" key="6">
    <source>
        <dbReference type="SAM" id="MobiDB-lite"/>
    </source>
</evidence>
<comment type="caution">
    <text evidence="8">The sequence shown here is derived from an EMBL/GenBank/DDBJ whole genome shotgun (WGS) entry which is preliminary data.</text>
</comment>
<dbReference type="GO" id="GO:0019901">
    <property type="term" value="F:protein kinase binding"/>
    <property type="evidence" value="ECO:0007669"/>
    <property type="project" value="TreeGrafter"/>
</dbReference>
<feature type="compositionally biased region" description="Basic and acidic residues" evidence="6">
    <location>
        <begin position="72"/>
        <end position="85"/>
    </location>
</feature>
<dbReference type="SUPFAM" id="SSF54631">
    <property type="entry name" value="CBS-domain pair"/>
    <property type="match status" value="3"/>
</dbReference>
<dbReference type="InterPro" id="IPR000644">
    <property type="entry name" value="CBS_dom"/>
</dbReference>
<feature type="region of interest" description="Disordered" evidence="6">
    <location>
        <begin position="638"/>
        <end position="708"/>
    </location>
</feature>
<feature type="compositionally biased region" description="Polar residues" evidence="6">
    <location>
        <begin position="265"/>
        <end position="299"/>
    </location>
</feature>
<evidence type="ECO:0000256" key="2">
    <source>
        <dbReference type="ARBA" id="ARBA00022737"/>
    </source>
</evidence>
<feature type="domain" description="CBS" evidence="7">
    <location>
        <begin position="1080"/>
        <end position="1142"/>
    </location>
</feature>
<keyword evidence="8" id="KW-0418">Kinase</keyword>
<feature type="region of interest" description="Disordered" evidence="6">
    <location>
        <begin position="913"/>
        <end position="938"/>
    </location>
</feature>
<feature type="compositionally biased region" description="Polar residues" evidence="6">
    <location>
        <begin position="41"/>
        <end position="61"/>
    </location>
</feature>
<dbReference type="CDD" id="cd02205">
    <property type="entry name" value="CBS_pair_SF"/>
    <property type="match status" value="1"/>
</dbReference>
<dbReference type="PANTHER" id="PTHR13780">
    <property type="entry name" value="AMP-ACTIVATED PROTEIN KINASE, GAMMA REGULATORY SUBUNIT"/>
    <property type="match status" value="1"/>
</dbReference>
<dbReference type="EMBL" id="JXXN02000398">
    <property type="protein sequence ID" value="THD27523.1"/>
    <property type="molecule type" value="Genomic_DNA"/>
</dbReference>
<organism evidence="8 9">
    <name type="scientific">Fasciola hepatica</name>
    <name type="common">Liver fluke</name>
    <dbReference type="NCBI Taxonomy" id="6192"/>
    <lineage>
        <taxon>Eukaryota</taxon>
        <taxon>Metazoa</taxon>
        <taxon>Spiralia</taxon>
        <taxon>Lophotrochozoa</taxon>
        <taxon>Platyhelminthes</taxon>
        <taxon>Trematoda</taxon>
        <taxon>Digenea</taxon>
        <taxon>Plagiorchiida</taxon>
        <taxon>Echinostomata</taxon>
        <taxon>Echinostomatoidea</taxon>
        <taxon>Fasciolidae</taxon>
        <taxon>Fasciola</taxon>
    </lineage>
</organism>
<keyword evidence="8" id="KW-0808">Transferase</keyword>
<keyword evidence="3 5" id="KW-0129">CBS domain</keyword>
<feature type="domain" description="CBS" evidence="7">
    <location>
        <begin position="1002"/>
        <end position="1062"/>
    </location>
</feature>
<feature type="compositionally biased region" description="Basic and acidic residues" evidence="6">
    <location>
        <begin position="1263"/>
        <end position="1282"/>
    </location>
</feature>
<feature type="region of interest" description="Disordered" evidence="6">
    <location>
        <begin position="448"/>
        <end position="513"/>
    </location>
</feature>
<evidence type="ECO:0000313" key="8">
    <source>
        <dbReference type="EMBL" id="THD27523.1"/>
    </source>
</evidence>
<dbReference type="GO" id="GO:0016301">
    <property type="term" value="F:kinase activity"/>
    <property type="evidence" value="ECO:0007669"/>
    <property type="project" value="UniProtKB-KW"/>
</dbReference>
<keyword evidence="9" id="KW-1185">Reference proteome</keyword>
<feature type="domain" description="CBS" evidence="7">
    <location>
        <begin position="1162"/>
        <end position="1222"/>
    </location>
</feature>
<accession>A0A4E0RJD9</accession>
<dbReference type="Proteomes" id="UP000230066">
    <property type="component" value="Unassembled WGS sequence"/>
</dbReference>
<feature type="region of interest" description="Disordered" evidence="6">
    <location>
        <begin position="875"/>
        <end position="897"/>
    </location>
</feature>
<dbReference type="SMART" id="SM00116">
    <property type="entry name" value="CBS"/>
    <property type="match status" value="4"/>
</dbReference>
<dbReference type="InterPro" id="IPR046342">
    <property type="entry name" value="CBS_dom_sf"/>
</dbReference>
<feature type="compositionally biased region" description="Low complexity" evidence="6">
    <location>
        <begin position="481"/>
        <end position="493"/>
    </location>
</feature>
<feature type="region of interest" description="Disordered" evidence="6">
    <location>
        <begin position="1"/>
        <end position="107"/>
    </location>
</feature>
<reference evidence="8" key="1">
    <citation type="submission" date="2019-03" db="EMBL/GenBank/DDBJ databases">
        <title>Improved annotation for the trematode Fasciola hepatica.</title>
        <authorList>
            <person name="Choi Y.-J."/>
            <person name="Martin J."/>
            <person name="Mitreva M."/>
        </authorList>
    </citation>
    <scope>NUCLEOTIDE SEQUENCE [LARGE SCALE GENOMIC DNA]</scope>
</reference>
<dbReference type="Pfam" id="PF00571">
    <property type="entry name" value="CBS"/>
    <property type="match status" value="2"/>
</dbReference>
<gene>
    <name evidence="8" type="ORF">D915_001630</name>
</gene>
<feature type="region of interest" description="Disordered" evidence="6">
    <location>
        <begin position="212"/>
        <end position="235"/>
    </location>
</feature>
<feature type="region of interest" description="Disordered" evidence="6">
    <location>
        <begin position="265"/>
        <end position="364"/>
    </location>
</feature>
<evidence type="ECO:0000256" key="1">
    <source>
        <dbReference type="ARBA" id="ARBA00006750"/>
    </source>
</evidence>
<dbReference type="InterPro" id="IPR050511">
    <property type="entry name" value="AMPK_gamma/SDS23_families"/>
</dbReference>
<feature type="compositionally biased region" description="Low complexity" evidence="6">
    <location>
        <begin position="319"/>
        <end position="331"/>
    </location>
</feature>
<dbReference type="GO" id="GO:0019887">
    <property type="term" value="F:protein kinase regulator activity"/>
    <property type="evidence" value="ECO:0007669"/>
    <property type="project" value="TreeGrafter"/>
</dbReference>
<sequence length="1288" mass="142800">MSDNLLISSIHNSTLSPEQKSPSFYQSNTVSTTDKVDNESSESSPSKNTKGSFTGRQLSNQLRRLIRSSRKSSRDPKTIADKGEDPAVQQDDSPNNISFRDDLTGNPFTTQQIQTANENYDTLPPLPISSEPITESLIAQAEMRYGGPCGHNKAAPRTFHNTVSHLRNPRHASARATELEPHSSPYYPHQHLTLVERYALRGLKHGELRRRLEKTEETAEEGIKTHSSRYQSKSTPTCVEELQIQLMDVSVTGPSSLVENIASSTEHIQRTKSPATGWSPSPTESPMWSSRNVPSQTYSDSRDEEGMKELNGPSGLGVGKTTSTGSSTLPRNVPPYPNVPRGSTDKSRDTLDSNVHNSEPRNSVTVHSRFKQFWVESFVSGRCRTKSENQSGIAPHLQGDSSRVRSPVTELESSSISRKDVLPPHAHTITGGSSQATSLLRRLAQYTNMSTPPSDQMSIKSGTDSLKRTTHGRRGLLGHTSGVSSAGGRSGSVPIPPAHSLFVQGQHRRQKSPRAVIGRLVSGSGVYGKSTEDVLLSLDLPDPSKLPREEPCSSLEFTQARLKNPKKIPQKLKVRSGFDVHRRKRAGSLSGGDRHSLTGTVSPQARPFLLEHLSKSEETLISGNQAAAILFPNNAVSTRQSGLQGPDAIGTTVKPPAKQIPNHPQRQHQQQQQQQQHHHHHHHHHRHGNHYHHRSRGHLNHHDHHGIRATHTMTRVTESRRYLMFTRSLPFWSAKHYLETHGTGMGDSETYSVLFRHTECYELMPESAKLIILDSQLTISKAFRALIYNGIRAAPVWNSDTQTISTMLTVTDFVQMLNLCWYGTDGDRLGQKPILQMSDFDRITIQKWKELIKIDPLVRSKSSSFAPVVINKREGGSSCANDDPKISGTKLQPLSTSSSHAFSHDPCITISCPTSNVSSPSRSRSSSSGSRSSASSLPPDLLTAQKLCRHSSVDQPSVLERSSTVTTQSQLNSDTGTVTTPIRRASLGAPVQHSTSSGLPSRTSRLFFVHPEDSLLKALRLLSRFRLHHLPVIDPPRERSGNVLFVLTKRRLLSYLFSKMSLVPQPRFMQSSLADLNVGTFQCVSMITLSTKLSETLLLFRNGRISALPVVDSLEKRRLINLFSKYDVITLVVSGAYNNPDLTVREWLEEYKGKTSLNEDQRTPPPVETCLASNSLLYVAEKLEKTGFRRLVIVNNTTEYRVEGIISLSDVLRFIVIQQARSGTNIHGPPPPPSVAEEPDEATDEALKPPKPRQRTIKFELSPAHESDNEEKTLYTVRREDNVAMGTR</sequence>
<dbReference type="GO" id="GO:0031588">
    <property type="term" value="C:nucleotide-activated protein kinase complex"/>
    <property type="evidence" value="ECO:0007669"/>
    <property type="project" value="TreeGrafter"/>
</dbReference>
<proteinExistence type="inferred from homology"/>
<evidence type="ECO:0000313" key="9">
    <source>
        <dbReference type="Proteomes" id="UP000230066"/>
    </source>
</evidence>
<evidence type="ECO:0000256" key="5">
    <source>
        <dbReference type="PROSITE-ProRule" id="PRU00703"/>
    </source>
</evidence>
<dbReference type="PANTHER" id="PTHR13780:SF35">
    <property type="entry name" value="LD22662P"/>
    <property type="match status" value="1"/>
</dbReference>
<feature type="compositionally biased region" description="Basic residues" evidence="6">
    <location>
        <begin position="676"/>
        <end position="708"/>
    </location>
</feature>
<evidence type="ECO:0000256" key="3">
    <source>
        <dbReference type="ARBA" id="ARBA00023122"/>
    </source>
</evidence>